<dbReference type="PANTHER" id="PTHR44591">
    <property type="entry name" value="STRESS RESPONSE REGULATOR PROTEIN 1"/>
    <property type="match status" value="1"/>
</dbReference>
<feature type="modified residue" description="4-aspartylphosphate" evidence="2">
    <location>
        <position position="61"/>
    </location>
</feature>
<dbReference type="InterPro" id="IPR001789">
    <property type="entry name" value="Sig_transdc_resp-reg_receiver"/>
</dbReference>
<sequence>MDKAILFVDDEALILMSMKSQVKRHFGEGYRYETALDAGEAWQIIEELVHEDVRILIIISDWLMPNVKGDEFLRQVHHKYPDIQKVIVTGHADDSSIEALKKEINLRSYLKKPWDERELVSTITTALSN</sequence>
<protein>
    <submittedName>
        <fullName evidence="4">Response regulator receiver domain protein</fullName>
    </submittedName>
</protein>
<dbReference type="SUPFAM" id="SSF52172">
    <property type="entry name" value="CheY-like"/>
    <property type="match status" value="1"/>
</dbReference>
<dbReference type="PROSITE" id="PS50110">
    <property type="entry name" value="RESPONSE_REGULATORY"/>
    <property type="match status" value="1"/>
</dbReference>
<evidence type="ECO:0000313" key="5">
    <source>
        <dbReference type="Proteomes" id="UP000006253"/>
    </source>
</evidence>
<name>A0A0E2B037_9LEPT</name>
<feature type="domain" description="Response regulatory" evidence="3">
    <location>
        <begin position="4"/>
        <end position="127"/>
    </location>
</feature>
<dbReference type="InterPro" id="IPR050595">
    <property type="entry name" value="Bact_response_regulator"/>
</dbReference>
<evidence type="ECO:0000256" key="2">
    <source>
        <dbReference type="PROSITE-ProRule" id="PRU00169"/>
    </source>
</evidence>
<reference evidence="4 5" key="1">
    <citation type="submission" date="2012-10" db="EMBL/GenBank/DDBJ databases">
        <authorList>
            <person name="Harkins D.M."/>
            <person name="Durkin A.S."/>
            <person name="Brinkac L.M."/>
            <person name="Selengut J.D."/>
            <person name="Sanka R."/>
            <person name="DePew J."/>
            <person name="Purushe J."/>
            <person name="Peacock S.J."/>
            <person name="Thaipadungpanit J."/>
            <person name="Wuthiekanun V.W."/>
            <person name="Day N.P."/>
            <person name="Vinetz J.M."/>
            <person name="Sutton G.G."/>
            <person name="Nelson W.C."/>
            <person name="Fouts D.E."/>
        </authorList>
    </citation>
    <scope>NUCLEOTIDE SEQUENCE [LARGE SCALE GENOMIC DNA]</scope>
    <source>
        <strain evidence="4 5">H1</strain>
    </source>
</reference>
<dbReference type="RefSeq" id="WP_000356374.1">
    <property type="nucleotide sequence ID" value="NZ_AHMY02000054.1"/>
</dbReference>
<proteinExistence type="predicted"/>
<gene>
    <name evidence="4" type="ORF">LEP1GSC081_3843</name>
</gene>
<dbReference type="Proteomes" id="UP000006253">
    <property type="component" value="Unassembled WGS sequence"/>
</dbReference>
<accession>A0A0E2B037</accession>
<dbReference type="EMBL" id="AHMY02000054">
    <property type="protein sequence ID" value="EKO14492.1"/>
    <property type="molecule type" value="Genomic_DNA"/>
</dbReference>
<dbReference type="InterPro" id="IPR011006">
    <property type="entry name" value="CheY-like_superfamily"/>
</dbReference>
<dbReference type="PANTHER" id="PTHR44591:SF19">
    <property type="entry name" value="TWO-COMPONENT RESPONSE REGULATOR-RELATED"/>
    <property type="match status" value="1"/>
</dbReference>
<keyword evidence="1 2" id="KW-0597">Phosphoprotein</keyword>
<dbReference type="Pfam" id="PF00072">
    <property type="entry name" value="Response_reg"/>
    <property type="match status" value="1"/>
</dbReference>
<dbReference type="AlphaFoldDB" id="A0A0E2B037"/>
<evidence type="ECO:0000259" key="3">
    <source>
        <dbReference type="PROSITE" id="PS50110"/>
    </source>
</evidence>
<dbReference type="GeneID" id="34314493"/>
<evidence type="ECO:0000313" key="4">
    <source>
        <dbReference type="EMBL" id="EKO14492.1"/>
    </source>
</evidence>
<organism evidence="4 5">
    <name type="scientific">Leptospira kirschneri str. H1</name>
    <dbReference type="NCBI Taxonomy" id="1049966"/>
    <lineage>
        <taxon>Bacteria</taxon>
        <taxon>Pseudomonadati</taxon>
        <taxon>Spirochaetota</taxon>
        <taxon>Spirochaetia</taxon>
        <taxon>Leptospirales</taxon>
        <taxon>Leptospiraceae</taxon>
        <taxon>Leptospira</taxon>
    </lineage>
</organism>
<dbReference type="Gene3D" id="3.40.50.2300">
    <property type="match status" value="1"/>
</dbReference>
<dbReference type="GO" id="GO:0000160">
    <property type="term" value="P:phosphorelay signal transduction system"/>
    <property type="evidence" value="ECO:0007669"/>
    <property type="project" value="InterPro"/>
</dbReference>
<evidence type="ECO:0000256" key="1">
    <source>
        <dbReference type="ARBA" id="ARBA00022553"/>
    </source>
</evidence>
<comment type="caution">
    <text evidence="4">The sequence shown here is derived from an EMBL/GenBank/DDBJ whole genome shotgun (WGS) entry which is preliminary data.</text>
</comment>
<dbReference type="SMART" id="SM00448">
    <property type="entry name" value="REC"/>
    <property type="match status" value="1"/>
</dbReference>